<sequence>MTTTKADIVDDGAHSFAASASALSNQPTKSGSPFLQNQHLLSSVSFQQLLPSCVPAHLQLRLQLLQ</sequence>
<accession>A0A0A9C5D4</accession>
<evidence type="ECO:0000313" key="1">
    <source>
        <dbReference type="EMBL" id="JAD66727.1"/>
    </source>
</evidence>
<organism evidence="1">
    <name type="scientific">Arundo donax</name>
    <name type="common">Giant reed</name>
    <name type="synonym">Donax arundinaceus</name>
    <dbReference type="NCBI Taxonomy" id="35708"/>
    <lineage>
        <taxon>Eukaryota</taxon>
        <taxon>Viridiplantae</taxon>
        <taxon>Streptophyta</taxon>
        <taxon>Embryophyta</taxon>
        <taxon>Tracheophyta</taxon>
        <taxon>Spermatophyta</taxon>
        <taxon>Magnoliopsida</taxon>
        <taxon>Liliopsida</taxon>
        <taxon>Poales</taxon>
        <taxon>Poaceae</taxon>
        <taxon>PACMAD clade</taxon>
        <taxon>Arundinoideae</taxon>
        <taxon>Arundineae</taxon>
        <taxon>Arundo</taxon>
    </lineage>
</organism>
<dbReference type="AlphaFoldDB" id="A0A0A9C5D4"/>
<name>A0A0A9C5D4_ARUDO</name>
<reference evidence="1" key="2">
    <citation type="journal article" date="2015" name="Data Brief">
        <title>Shoot transcriptome of the giant reed, Arundo donax.</title>
        <authorList>
            <person name="Barrero R.A."/>
            <person name="Guerrero F.D."/>
            <person name="Moolhuijzen P."/>
            <person name="Goolsby J.A."/>
            <person name="Tidwell J."/>
            <person name="Bellgard S.E."/>
            <person name="Bellgard M.I."/>
        </authorList>
    </citation>
    <scope>NUCLEOTIDE SEQUENCE</scope>
    <source>
        <tissue evidence="1">Shoot tissue taken approximately 20 cm above the soil surface</tissue>
    </source>
</reference>
<protein>
    <submittedName>
        <fullName evidence="1">Uncharacterized protein</fullName>
    </submittedName>
</protein>
<proteinExistence type="predicted"/>
<dbReference type="EMBL" id="GBRH01231168">
    <property type="protein sequence ID" value="JAD66727.1"/>
    <property type="molecule type" value="Transcribed_RNA"/>
</dbReference>
<reference evidence="1" key="1">
    <citation type="submission" date="2014-09" db="EMBL/GenBank/DDBJ databases">
        <authorList>
            <person name="Magalhaes I.L.F."/>
            <person name="Oliveira U."/>
            <person name="Santos F.R."/>
            <person name="Vidigal T.H.D.A."/>
            <person name="Brescovit A.D."/>
            <person name="Santos A.J."/>
        </authorList>
    </citation>
    <scope>NUCLEOTIDE SEQUENCE</scope>
    <source>
        <tissue evidence="1">Shoot tissue taken approximately 20 cm above the soil surface</tissue>
    </source>
</reference>